<feature type="chain" id="PRO_5046430144" evidence="1">
    <location>
        <begin position="17"/>
        <end position="121"/>
    </location>
</feature>
<evidence type="ECO:0000256" key="1">
    <source>
        <dbReference type="SAM" id="SignalP"/>
    </source>
</evidence>
<keyword evidence="1" id="KW-0732">Signal</keyword>
<keyword evidence="3" id="KW-1185">Reference proteome</keyword>
<name>A0ABT6DIZ1_9BACT</name>
<dbReference type="RefSeq" id="WP_277578273.1">
    <property type="nucleotide sequence ID" value="NZ_JANRMI010000003.1"/>
</dbReference>
<reference evidence="2" key="1">
    <citation type="submission" date="2022-08" db="EMBL/GenBank/DDBJ databases">
        <title>Novel Bdellovibrio Species Isolated from Svalbard: Designation Bdellovibrio svalbardensis.</title>
        <authorList>
            <person name="Mitchell R.J."/>
            <person name="Choi S.Y."/>
        </authorList>
    </citation>
    <scope>NUCLEOTIDE SEQUENCE</scope>
    <source>
        <strain evidence="2">PAP01</strain>
    </source>
</reference>
<feature type="signal peptide" evidence="1">
    <location>
        <begin position="1"/>
        <end position="16"/>
    </location>
</feature>
<organism evidence="2 3">
    <name type="scientific">Bdellovibrio svalbardensis</name>
    <dbReference type="NCBI Taxonomy" id="2972972"/>
    <lineage>
        <taxon>Bacteria</taxon>
        <taxon>Pseudomonadati</taxon>
        <taxon>Bdellovibrionota</taxon>
        <taxon>Bdellovibrionia</taxon>
        <taxon>Bdellovibrionales</taxon>
        <taxon>Pseudobdellovibrionaceae</taxon>
        <taxon>Bdellovibrio</taxon>
    </lineage>
</organism>
<sequence>MRYFILIFLFSVQAFAWEITFDRTNHAGIRKIDILKHENGVYIFDGKDIGKTLPTSTLNSWRTFEKGPTISAKSARCASGTYTFEKKDKIKSFKREGCTEGDSYGRMIKNLEEIRTYANGI</sequence>
<evidence type="ECO:0000313" key="3">
    <source>
        <dbReference type="Proteomes" id="UP001152321"/>
    </source>
</evidence>
<dbReference type="Proteomes" id="UP001152321">
    <property type="component" value="Unassembled WGS sequence"/>
</dbReference>
<dbReference type="EMBL" id="JANRMI010000003">
    <property type="protein sequence ID" value="MDG0816795.1"/>
    <property type="molecule type" value="Genomic_DNA"/>
</dbReference>
<protein>
    <submittedName>
        <fullName evidence="2">Uncharacterized protein</fullName>
    </submittedName>
</protein>
<evidence type="ECO:0000313" key="2">
    <source>
        <dbReference type="EMBL" id="MDG0816795.1"/>
    </source>
</evidence>
<accession>A0ABT6DIZ1</accession>
<gene>
    <name evidence="2" type="ORF">NWE73_10495</name>
</gene>
<comment type="caution">
    <text evidence="2">The sequence shown here is derived from an EMBL/GenBank/DDBJ whole genome shotgun (WGS) entry which is preliminary data.</text>
</comment>
<proteinExistence type="predicted"/>